<keyword evidence="16" id="KW-1185">Reference proteome</keyword>
<keyword evidence="6 13" id="KW-0808">Transferase</keyword>
<protein>
    <recommendedName>
        <fullName evidence="4 13">Threonylcarbamoyl-AMP synthase</fullName>
        <shortName evidence="13">TC-AMP synthase</shortName>
        <ecNumber evidence="3 13">2.7.7.87</ecNumber>
    </recommendedName>
    <alternativeName>
        <fullName evidence="11 13">L-threonylcarbamoyladenylate synthase</fullName>
    </alternativeName>
</protein>
<proteinExistence type="inferred from homology"/>
<evidence type="ECO:0000256" key="3">
    <source>
        <dbReference type="ARBA" id="ARBA00012584"/>
    </source>
</evidence>
<comment type="similarity">
    <text evidence="2 13">Belongs to the SUA5 family.</text>
</comment>
<dbReference type="InterPro" id="IPR017945">
    <property type="entry name" value="DHBP_synth_RibB-like_a/b_dom"/>
</dbReference>
<evidence type="ECO:0000256" key="2">
    <source>
        <dbReference type="ARBA" id="ARBA00007663"/>
    </source>
</evidence>
<evidence type="ECO:0000256" key="12">
    <source>
        <dbReference type="ARBA" id="ARBA00048366"/>
    </source>
</evidence>
<dbReference type="Gene3D" id="3.90.870.10">
    <property type="entry name" value="DHBP synthase"/>
    <property type="match status" value="1"/>
</dbReference>
<comment type="function">
    <text evidence="13">Required for the formation of a threonylcarbamoyl group on adenosine at position 37 (t(6)A37) in tRNAs that read codons beginning with adenine.</text>
</comment>
<dbReference type="NCBIfam" id="TIGR00057">
    <property type="entry name" value="L-threonylcarbamoyladenylate synthase"/>
    <property type="match status" value="1"/>
</dbReference>
<gene>
    <name evidence="15" type="primary">ywlC</name>
    <name evidence="15" type="ORF">GCM10010913_16770</name>
</gene>
<dbReference type="InterPro" id="IPR006070">
    <property type="entry name" value="Sua5-like_dom"/>
</dbReference>
<dbReference type="PANTHER" id="PTHR17490">
    <property type="entry name" value="SUA5"/>
    <property type="match status" value="1"/>
</dbReference>
<evidence type="ECO:0000313" key="15">
    <source>
        <dbReference type="EMBL" id="GGF95814.1"/>
    </source>
</evidence>
<dbReference type="EMBL" id="BMIW01000009">
    <property type="protein sequence ID" value="GGF95814.1"/>
    <property type="molecule type" value="Genomic_DNA"/>
</dbReference>
<evidence type="ECO:0000256" key="1">
    <source>
        <dbReference type="ARBA" id="ARBA00004496"/>
    </source>
</evidence>
<evidence type="ECO:0000313" key="16">
    <source>
        <dbReference type="Proteomes" id="UP000608420"/>
    </source>
</evidence>
<comment type="catalytic activity">
    <reaction evidence="12 13">
        <text>L-threonine + hydrogencarbonate + ATP = L-threonylcarbamoyladenylate + diphosphate + H2O</text>
        <dbReference type="Rhea" id="RHEA:36407"/>
        <dbReference type="ChEBI" id="CHEBI:15377"/>
        <dbReference type="ChEBI" id="CHEBI:17544"/>
        <dbReference type="ChEBI" id="CHEBI:30616"/>
        <dbReference type="ChEBI" id="CHEBI:33019"/>
        <dbReference type="ChEBI" id="CHEBI:57926"/>
        <dbReference type="ChEBI" id="CHEBI:73682"/>
        <dbReference type="EC" id="2.7.7.87"/>
    </reaction>
</comment>
<dbReference type="Pfam" id="PF03481">
    <property type="entry name" value="Sua5_C"/>
    <property type="match status" value="1"/>
</dbReference>
<dbReference type="Pfam" id="PF01300">
    <property type="entry name" value="Sua5_yciO_yrdC"/>
    <property type="match status" value="1"/>
</dbReference>
<organism evidence="15 16">
    <name type="scientific">Paenibacillus aceti</name>
    <dbReference type="NCBI Taxonomy" id="1820010"/>
    <lineage>
        <taxon>Bacteria</taxon>
        <taxon>Bacillati</taxon>
        <taxon>Bacillota</taxon>
        <taxon>Bacilli</taxon>
        <taxon>Bacillales</taxon>
        <taxon>Paenibacillaceae</taxon>
        <taxon>Paenibacillus</taxon>
    </lineage>
</organism>
<sequence length="383" mass="39762">MNQSDQGKSKNTRWWDVSALVHAEEGDLSGKKEQELELQHAREQIGEAGRLLAAGGVVAFPTETVYGLGADARNTASVEAVFAAKGRPSDNPLIVHIADMGQLDGLVTEVNETARRLMKAFWPGPLTVVLPVAEGAVSPRVTAGLSTVGVRMPAHDVALQLIAAAGCPVAAPSANRSGRPSPTLASHVGEDLDGRIDGIVDGGPTGVGLESTVVEVGRDGAVTVLRPGGITAEQLARFAASVRLDAALQRAGGGSADIPAPRAPGMKYTHYAPQGAMRIVSGPAPEAVAARIQAELDAAAQRGETTGVLAFDEHIAAYRADLVLSLGSLAALETAAHRLYAALRRFDDRGVTYIMAESCPEDGLGSAVMNRLLKAAGHQVIYV</sequence>
<evidence type="ECO:0000256" key="7">
    <source>
        <dbReference type="ARBA" id="ARBA00022694"/>
    </source>
</evidence>
<dbReference type="EC" id="2.7.7.87" evidence="3 13"/>
<evidence type="ECO:0000259" key="14">
    <source>
        <dbReference type="PROSITE" id="PS51163"/>
    </source>
</evidence>
<dbReference type="InterPro" id="IPR050156">
    <property type="entry name" value="TC-AMP_synthase_SUA5"/>
</dbReference>
<evidence type="ECO:0000256" key="10">
    <source>
        <dbReference type="ARBA" id="ARBA00022840"/>
    </source>
</evidence>
<evidence type="ECO:0000256" key="11">
    <source>
        <dbReference type="ARBA" id="ARBA00029774"/>
    </source>
</evidence>
<dbReference type="RefSeq" id="WP_120463818.1">
    <property type="nucleotide sequence ID" value="NZ_BMIW01000009.1"/>
</dbReference>
<dbReference type="Proteomes" id="UP000608420">
    <property type="component" value="Unassembled WGS sequence"/>
</dbReference>
<evidence type="ECO:0000256" key="9">
    <source>
        <dbReference type="ARBA" id="ARBA00022741"/>
    </source>
</evidence>
<keyword evidence="8 13" id="KW-0548">Nucleotidyltransferase</keyword>
<dbReference type="InterPro" id="IPR038385">
    <property type="entry name" value="Sua5/YwlC_C"/>
</dbReference>
<keyword evidence="5 13" id="KW-0963">Cytoplasm</keyword>
<dbReference type="PROSITE" id="PS51163">
    <property type="entry name" value="YRDC"/>
    <property type="match status" value="1"/>
</dbReference>
<comment type="caution">
    <text evidence="15">The sequence shown here is derived from an EMBL/GenBank/DDBJ whole genome shotgun (WGS) entry which is preliminary data.</text>
</comment>
<evidence type="ECO:0000256" key="5">
    <source>
        <dbReference type="ARBA" id="ARBA00022490"/>
    </source>
</evidence>
<dbReference type="InterPro" id="IPR010923">
    <property type="entry name" value="T(6)A37_SUA5"/>
</dbReference>
<keyword evidence="10 13" id="KW-0067">ATP-binding</keyword>
<dbReference type="SUPFAM" id="SSF55821">
    <property type="entry name" value="YrdC/RibB"/>
    <property type="match status" value="1"/>
</dbReference>
<evidence type="ECO:0000256" key="4">
    <source>
        <dbReference type="ARBA" id="ARBA00015492"/>
    </source>
</evidence>
<dbReference type="PANTHER" id="PTHR17490:SF16">
    <property type="entry name" value="THREONYLCARBAMOYL-AMP SYNTHASE"/>
    <property type="match status" value="1"/>
</dbReference>
<dbReference type="InterPro" id="IPR005145">
    <property type="entry name" value="Sua5_C"/>
</dbReference>
<evidence type="ECO:0000256" key="13">
    <source>
        <dbReference type="PIRNR" id="PIRNR004930"/>
    </source>
</evidence>
<comment type="subcellular location">
    <subcellularLocation>
        <location evidence="1 13">Cytoplasm</location>
    </subcellularLocation>
</comment>
<dbReference type="PIRSF" id="PIRSF004930">
    <property type="entry name" value="Tln_factor_SUA5"/>
    <property type="match status" value="1"/>
</dbReference>
<evidence type="ECO:0000256" key="8">
    <source>
        <dbReference type="ARBA" id="ARBA00022695"/>
    </source>
</evidence>
<dbReference type="Gene3D" id="3.40.50.11030">
    <property type="entry name" value="Threonylcarbamoyl-AMP synthase, C-terminal domain"/>
    <property type="match status" value="1"/>
</dbReference>
<feature type="domain" description="YrdC-like" evidence="14">
    <location>
        <begin position="42"/>
        <end position="230"/>
    </location>
</feature>
<reference evidence="16" key="1">
    <citation type="journal article" date="2019" name="Int. J. Syst. Evol. Microbiol.">
        <title>The Global Catalogue of Microorganisms (GCM) 10K type strain sequencing project: providing services to taxonomists for standard genome sequencing and annotation.</title>
        <authorList>
            <consortium name="The Broad Institute Genomics Platform"/>
            <consortium name="The Broad Institute Genome Sequencing Center for Infectious Disease"/>
            <person name="Wu L."/>
            <person name="Ma J."/>
        </authorList>
    </citation>
    <scope>NUCLEOTIDE SEQUENCE [LARGE SCALE GENOMIC DNA]</scope>
    <source>
        <strain evidence="16">CGMCC 1.15420</strain>
    </source>
</reference>
<evidence type="ECO:0000256" key="6">
    <source>
        <dbReference type="ARBA" id="ARBA00022679"/>
    </source>
</evidence>
<accession>A0ABQ1VUP6</accession>
<keyword evidence="9 13" id="KW-0547">Nucleotide-binding</keyword>
<name>A0ABQ1VUP6_9BACL</name>
<keyword evidence="7 13" id="KW-0819">tRNA processing</keyword>